<dbReference type="PANTHER" id="PTHR10194:SF60">
    <property type="entry name" value="RAS GTPASE-ACTIVATING PROTEIN RASKOL"/>
    <property type="match status" value="1"/>
</dbReference>
<dbReference type="GO" id="GO:0007165">
    <property type="term" value="P:signal transduction"/>
    <property type="evidence" value="ECO:0007669"/>
    <property type="project" value="UniProtKB-ARBA"/>
</dbReference>
<dbReference type="Gene3D" id="3.40.525.10">
    <property type="entry name" value="CRAL-TRIO lipid binding domain"/>
    <property type="match status" value="1"/>
</dbReference>
<evidence type="ECO:0000313" key="4">
    <source>
        <dbReference type="EMBL" id="GMG19046.1"/>
    </source>
</evidence>
<feature type="compositionally biased region" description="Low complexity" evidence="2">
    <location>
        <begin position="803"/>
        <end position="815"/>
    </location>
</feature>
<dbReference type="Pfam" id="PF00616">
    <property type="entry name" value="RasGAP"/>
    <property type="match status" value="1"/>
</dbReference>
<dbReference type="EMBL" id="BSXU01000053">
    <property type="protein sequence ID" value="GMG19046.1"/>
    <property type="molecule type" value="Genomic_DNA"/>
</dbReference>
<dbReference type="InterPro" id="IPR001936">
    <property type="entry name" value="RasGAP_dom"/>
</dbReference>
<feature type="compositionally biased region" description="Low complexity" evidence="2">
    <location>
        <begin position="643"/>
        <end position="666"/>
    </location>
</feature>
<dbReference type="Gene3D" id="1.10.506.10">
    <property type="entry name" value="GTPase Activation - p120gap, domain 1"/>
    <property type="match status" value="1"/>
</dbReference>
<dbReference type="InterPro" id="IPR039360">
    <property type="entry name" value="Ras_GTPase"/>
</dbReference>
<protein>
    <submittedName>
        <fullName evidence="4">Unnamed protein product</fullName>
    </submittedName>
</protein>
<keyword evidence="1" id="KW-0343">GTPase activation</keyword>
<feature type="compositionally biased region" description="Polar residues" evidence="2">
    <location>
        <begin position="674"/>
        <end position="683"/>
    </location>
</feature>
<dbReference type="PANTHER" id="PTHR10194">
    <property type="entry name" value="RAS GTPASE-ACTIVATING PROTEINS"/>
    <property type="match status" value="1"/>
</dbReference>
<feature type="region of interest" description="Disordered" evidence="2">
    <location>
        <begin position="715"/>
        <end position="820"/>
    </location>
</feature>
<dbReference type="OrthoDB" id="28245at2759"/>
<dbReference type="PROSITE" id="PS50018">
    <property type="entry name" value="RAS_GTPASE_ACTIV_2"/>
    <property type="match status" value="1"/>
</dbReference>
<dbReference type="SUPFAM" id="SSF48350">
    <property type="entry name" value="GTPase activation domain, GAP"/>
    <property type="match status" value="1"/>
</dbReference>
<feature type="domain" description="Ras-GAP" evidence="3">
    <location>
        <begin position="1486"/>
        <end position="1676"/>
    </location>
</feature>
<feature type="compositionally biased region" description="Low complexity" evidence="2">
    <location>
        <begin position="750"/>
        <end position="796"/>
    </location>
</feature>
<feature type="compositionally biased region" description="Polar residues" evidence="2">
    <location>
        <begin position="740"/>
        <end position="749"/>
    </location>
</feature>
<feature type="compositionally biased region" description="Low complexity" evidence="2">
    <location>
        <begin position="715"/>
        <end position="732"/>
    </location>
</feature>
<dbReference type="GO" id="GO:0005096">
    <property type="term" value="F:GTPase activator activity"/>
    <property type="evidence" value="ECO:0007669"/>
    <property type="project" value="UniProtKB-KW"/>
</dbReference>
<evidence type="ECO:0000259" key="3">
    <source>
        <dbReference type="PROSITE" id="PS50018"/>
    </source>
</evidence>
<evidence type="ECO:0000256" key="2">
    <source>
        <dbReference type="SAM" id="MobiDB-lite"/>
    </source>
</evidence>
<dbReference type="Proteomes" id="UP001165063">
    <property type="component" value="Unassembled WGS sequence"/>
</dbReference>
<evidence type="ECO:0000313" key="5">
    <source>
        <dbReference type="Proteomes" id="UP001165063"/>
    </source>
</evidence>
<name>A0A9W6YKS3_AMBMO</name>
<dbReference type="PROSITE" id="PS00509">
    <property type="entry name" value="RAS_GTPASE_ACTIV_1"/>
    <property type="match status" value="1"/>
</dbReference>
<reference evidence="4" key="1">
    <citation type="submission" date="2023-04" db="EMBL/GenBank/DDBJ databases">
        <title>Ambrosiozyma monospora NBRC 1965.</title>
        <authorList>
            <person name="Ichikawa N."/>
            <person name="Sato H."/>
            <person name="Tonouchi N."/>
        </authorList>
    </citation>
    <scope>NUCLEOTIDE SEQUENCE</scope>
    <source>
        <strain evidence="4">NBRC 1965</strain>
    </source>
</reference>
<dbReference type="InterPro" id="IPR023152">
    <property type="entry name" value="RasGAP_CS"/>
</dbReference>
<dbReference type="SMART" id="SM00323">
    <property type="entry name" value="RasGAP"/>
    <property type="match status" value="1"/>
</dbReference>
<keyword evidence="5" id="KW-1185">Reference proteome</keyword>
<evidence type="ECO:0000256" key="1">
    <source>
        <dbReference type="ARBA" id="ARBA00022468"/>
    </source>
</evidence>
<dbReference type="InterPro" id="IPR036865">
    <property type="entry name" value="CRAL-TRIO_dom_sf"/>
</dbReference>
<accession>A0A9W6YKS3</accession>
<comment type="caution">
    <text evidence="4">The sequence shown here is derived from an EMBL/GenBank/DDBJ whole genome shotgun (WGS) entry which is preliminary data.</text>
</comment>
<sequence>MSYESKEPLPDLGSLQTPVASIYFKIESLLPYKSGYSVAQLEGDNFFRGARQALFKFGRTQLLNEILVCTITILNNINTHDRHTSLDDRSTASLKSINIMVDLLASILSDVWDELEHNHAEYNIYKKMGLTFPQSITNGKVYRTVQPRSIPSNIYRRLLLLLGHMKTDSDMVKQVRKLGLYPMQSLSKRASASSATEQGSIISSIDENIMLIVRYLAASDPDDFFRYIDFNVKVQNMEMMFIPRSDFIGEAYITSGTISAYLHLVKDFNQVTRKTSQQCMIFTYLSDAIYNWALCRTKDYLLASENPNVIKDVELLFEFIFRLVDYKVPSCFKILSTIMLLIPQQFEKYLNDKTSKSPMAFKRLSSKGSKQKFITDLTSIIPRVPACGENLLKIMMVGATIKIIRGNGDHPISKFAYDMFISVRKDLSMGNLDFFPHNSDARTTTLMRSYFYAIASVLYTKPTIQVCIDMFGNPTTPIAHLIPLSGGIVKMLEVPSLADALFDFTYVISLDMKVVLHRLAHSISGPLYESDTDSNQSTHSTNSLMDLMDVLKVPTAGKSTGVTTSVITANTVSQGRPASVVSGSGDVNMGTMRSNIASSSMKSASLISTGGSLSTPSSNLSHLNGNGYINKLDSITPIPSSTSHMSTDQQSVSSSSSAGRGSFSRSQTVPDLKSPSSKNKTKTITNMVKKFRHSNSNSTSNTGGISVDTQMAHLQQQQLQTPLSSQSQSSASGGTGGSGVNNFGDSISEATSSLSRSLSRSAKRATASKQQFQIQQQQQQPPQQQRPSPSVSGPPKQWERDQQQQQPQLKPSPVSDDPPPLLVKRMYNELEARKLVLMNLMMAYRIFPFLCYCDGGKLDYNNPNLVLFESDFRTFIQPIVFLLGIDDEVIRHGAEHLILSFPVLLSNTDAGKAIVAYVGSAVFYDLMSKVMLLMDDSQKKNDLIQYLVKYFGLRMQYRDNKLLKKFVTNSFHDSGCCGKLVKNPERATFLGLFSDRIDTFHLSRQLLTDYVTIIRTQAHLPTCFEKYNLNLANAILADKVPAGTMAIRKKLRDYLCAMTEPTSALLDVWELMYEKLRVAHRYDIIADDMYNFDPDSVHEEPIDNYGEYFASLGGMVLSPEFADNPRKPELVAKLTLFLNYKLVNLFSKDPVKRNRSREVLCVSMHPFLCGLILDLVGKQIPRFESAFKNKNYEVCELVINLMRTITQVEYESLFFYAVDLWDINFKILQILNVNIGDPAFLRLKLKFCKLQVLFLSKLEELSMHGNILKKNEYARIAADYLEASFNMHTDDESELYQVKGENNASKSASDGLQKAINDIHFDIKVEAALMLKIILFKLPMDTPYHNATHSNEEMQAAGVVFSNYFNLFVRILEKLNTMKGNSVGLDLAIQHRSSSIIKSTIQALINLLSANPEVGLKFSLPLGYHDDELIRVSFIKVFSKLVESVHRRINARNDDELSAQTHAFMNVFANNPGLMIAASQACPTNEVDSFANALLTMTDDSEKELSILLILLRADILNTTDSVQILRSNTVATRMVALYSNHEAHNYLIDVFKPVFDELIDSEEFFDLHHVDERSTTENDKNMSLFMKYLNKIVDAITSSVDAIPFGLRAISKTIFTTTAINFPESKFAALGAFLFLRLYNPAIVSPERNDIVAHEDMPLKKSTMQIARVLQVLANESTATGKSAMLTSKVVELDDLKARLNKFMLEVINIDNVVDAAHFRVNFEVDDQIRNYNTGYLYFHSFFYDHWLKVRQLFSQPSSLYDLALDEKFLLIREQDDNLAEMGLPIRIRGYDIPDTIKNDKSEKGLLLYDFMSQISLKDHDFNNIVSESITRDGWPLITFALFDVPQGTPSDLILYQIFQILSKYWNEPYCAMYDLTGYKETDTFIDFFGQSLSLMSNEQISNCRRLYFYNVSGPLLVKFKEMGYFDNDNGHTRDVIFLNSDDDAKTISRSGLIKVNNPLLDDARVNFHDVNLFVPQTRKFIPVKLKIGNQFLQMYGKQPKKISIYGNIRLVTMMNSYNIEDLEELSTSMYTGSSNEMSMINATNNERIILTSSKKIEIMRTLYFTRARCGETGSEQLDDNEHEMALQTFIGQLLNITLTGLISTSDDIRNSSFSLLSSLSELFHLSNKKIETVEGVVFPYGNYDYVTLLSEELSRNYATATYDFLNGFFDAINHVPEEDKTTVVLYCSPWIKNIYQYVFLADTIKGPQRARDLIKKFVRTSGTSRNITRAFLMFIWNPLALEDRLVDTLIDETIASAIDHEAEGHNWEEISRFWPMTPTVEICASLIRRLRQRSFNIPIDENEIEAHTRWVETSILTRFLSSLVFDSIVFVEKHISDIFYLVTMYMDDGPKEFRNCLLKLLISTFHSFLSYDTLSIRQRSYIKNKIEYLNGARSRMLFGLTRDDVVKSRDLLGAEMVINTVCQLHLITTQLCKPVL</sequence>
<proteinExistence type="predicted"/>
<dbReference type="InterPro" id="IPR008936">
    <property type="entry name" value="Rho_GTPase_activation_prot"/>
</dbReference>
<feature type="region of interest" description="Disordered" evidence="2">
    <location>
        <begin position="639"/>
        <end position="683"/>
    </location>
</feature>
<organism evidence="4 5">
    <name type="scientific">Ambrosiozyma monospora</name>
    <name type="common">Yeast</name>
    <name type="synonym">Endomycopsis monosporus</name>
    <dbReference type="NCBI Taxonomy" id="43982"/>
    <lineage>
        <taxon>Eukaryota</taxon>
        <taxon>Fungi</taxon>
        <taxon>Dikarya</taxon>
        <taxon>Ascomycota</taxon>
        <taxon>Saccharomycotina</taxon>
        <taxon>Pichiomycetes</taxon>
        <taxon>Pichiales</taxon>
        <taxon>Pichiaceae</taxon>
        <taxon>Ambrosiozyma</taxon>
    </lineage>
</organism>
<gene>
    <name evidence="4" type="ORF">Amon01_000016700</name>
</gene>